<dbReference type="Proteomes" id="UP000612362">
    <property type="component" value="Unassembled WGS sequence"/>
</dbReference>
<gene>
    <name evidence="1" type="ORF">KSX_85790</name>
</gene>
<keyword evidence="2" id="KW-1185">Reference proteome</keyword>
<comment type="caution">
    <text evidence="1">The sequence shown here is derived from an EMBL/GenBank/DDBJ whole genome shotgun (WGS) entry which is preliminary data.</text>
</comment>
<accession>A0A8J3IAG9</accession>
<reference evidence="1" key="1">
    <citation type="submission" date="2020-10" db="EMBL/GenBank/DDBJ databases">
        <title>Taxonomic study of unclassified bacteria belonging to the class Ktedonobacteria.</title>
        <authorList>
            <person name="Yabe S."/>
            <person name="Wang C.M."/>
            <person name="Zheng Y."/>
            <person name="Sakai Y."/>
            <person name="Cavaletti L."/>
            <person name="Monciardini P."/>
            <person name="Donadio S."/>
        </authorList>
    </citation>
    <scope>NUCLEOTIDE SEQUENCE</scope>
    <source>
        <strain evidence="1">SOSP1-1</strain>
    </source>
</reference>
<protein>
    <submittedName>
        <fullName evidence="1">Uncharacterized protein</fullName>
    </submittedName>
</protein>
<organism evidence="1 2">
    <name type="scientific">Ktedonospora formicarum</name>
    <dbReference type="NCBI Taxonomy" id="2778364"/>
    <lineage>
        <taxon>Bacteria</taxon>
        <taxon>Bacillati</taxon>
        <taxon>Chloroflexota</taxon>
        <taxon>Ktedonobacteria</taxon>
        <taxon>Ktedonobacterales</taxon>
        <taxon>Ktedonobacteraceae</taxon>
        <taxon>Ktedonospora</taxon>
    </lineage>
</organism>
<sequence length="64" mass="7581">MLTLPAVFRLRDAASLVHRMGRYLAGLETETRMQRRVEHSLWREAWLSVHQKTLLAHALAWNRE</sequence>
<dbReference type="EMBL" id="BNJF01000008">
    <property type="protein sequence ID" value="GHO50416.1"/>
    <property type="molecule type" value="Genomic_DNA"/>
</dbReference>
<evidence type="ECO:0000313" key="2">
    <source>
        <dbReference type="Proteomes" id="UP000612362"/>
    </source>
</evidence>
<name>A0A8J3IAG9_9CHLR</name>
<dbReference type="AlphaFoldDB" id="A0A8J3IAG9"/>
<proteinExistence type="predicted"/>
<evidence type="ECO:0000313" key="1">
    <source>
        <dbReference type="EMBL" id="GHO50416.1"/>
    </source>
</evidence>